<protein>
    <recommendedName>
        <fullName evidence="4">ATP/GTP-binding protein</fullName>
    </recommendedName>
</protein>
<dbReference type="KEGG" id="pvn:A7sIIA15_01700"/>
<evidence type="ECO:0008006" key="4">
    <source>
        <dbReference type="Google" id="ProtNLM"/>
    </source>
</evidence>
<sequence length="103" mass="12207">MSPRRNYPKNKRPKSDERDISTSSQTIEEHHEGMYIVRKLTGSSSNKPYRCPGCDQVIPMATPHTVAWLEDDEESRRHWHNACWAKKDKRRPNTERTRNAPRY</sequence>
<reference evidence="2 3" key="1">
    <citation type="submission" date="2016-07" db="EMBL/GenBank/DDBJ databases">
        <title>High microdiversification within the ubiquitous acI lineage of Actinobacteria.</title>
        <authorList>
            <person name="Neuenschwander S.M."/>
            <person name="Salcher M."/>
            <person name="Ghai R."/>
            <person name="Pernthaler J."/>
        </authorList>
    </citation>
    <scope>NUCLEOTIDE SEQUENCE [LARGE SCALE GENOMIC DNA]</scope>
    <source>
        <strain evidence="2">MMS-IIA-15</strain>
    </source>
</reference>
<evidence type="ECO:0000313" key="3">
    <source>
        <dbReference type="Proteomes" id="UP000217186"/>
    </source>
</evidence>
<gene>
    <name evidence="2" type="ORF">A7sIIA15_01700</name>
</gene>
<accession>A0A249KUW5</accession>
<feature type="compositionally biased region" description="Basic residues" evidence="1">
    <location>
        <begin position="1"/>
        <end position="12"/>
    </location>
</feature>
<keyword evidence="3" id="KW-1185">Reference proteome</keyword>
<dbReference type="EMBL" id="CP016776">
    <property type="protein sequence ID" value="ASY20598.1"/>
    <property type="molecule type" value="Genomic_DNA"/>
</dbReference>
<proteinExistence type="predicted"/>
<feature type="region of interest" description="Disordered" evidence="1">
    <location>
        <begin position="1"/>
        <end position="32"/>
    </location>
</feature>
<dbReference type="AlphaFoldDB" id="A0A249KUW5"/>
<dbReference type="RefSeq" id="WP_095658806.1">
    <property type="nucleotide sequence ID" value="NZ_OZ254175.1"/>
</dbReference>
<dbReference type="Proteomes" id="UP000217186">
    <property type="component" value="Chromosome"/>
</dbReference>
<dbReference type="OrthoDB" id="3381577at2"/>
<evidence type="ECO:0000313" key="2">
    <source>
        <dbReference type="EMBL" id="ASY20598.1"/>
    </source>
</evidence>
<evidence type="ECO:0000256" key="1">
    <source>
        <dbReference type="SAM" id="MobiDB-lite"/>
    </source>
</evidence>
<name>A0A249KUW5_9ACTN</name>
<organism evidence="2 3">
    <name type="scientific">Candidatus Planktophila vernalis</name>
    <dbReference type="NCBI Taxonomy" id="1884907"/>
    <lineage>
        <taxon>Bacteria</taxon>
        <taxon>Bacillati</taxon>
        <taxon>Actinomycetota</taxon>
        <taxon>Actinomycetes</taxon>
        <taxon>Candidatus Nanopelagicales</taxon>
        <taxon>Candidatus Nanopelagicaceae</taxon>
        <taxon>Candidatus Planktophila</taxon>
    </lineage>
</organism>